<keyword evidence="2" id="KW-1185">Reference proteome</keyword>
<gene>
    <name evidence="1" type="ORF">Tco_0841357</name>
</gene>
<name>A0ABQ5AW55_9ASTR</name>
<dbReference type="PANTHER" id="PTHR34676">
    <property type="entry name" value="DUF4219 DOMAIN-CONTAINING PROTEIN-RELATED"/>
    <property type="match status" value="1"/>
</dbReference>
<dbReference type="Pfam" id="PF14223">
    <property type="entry name" value="Retrotran_gag_2"/>
    <property type="match status" value="1"/>
</dbReference>
<proteinExistence type="predicted"/>
<evidence type="ECO:0008006" key="3">
    <source>
        <dbReference type="Google" id="ProtNLM"/>
    </source>
</evidence>
<organism evidence="1 2">
    <name type="scientific">Tanacetum coccineum</name>
    <dbReference type="NCBI Taxonomy" id="301880"/>
    <lineage>
        <taxon>Eukaryota</taxon>
        <taxon>Viridiplantae</taxon>
        <taxon>Streptophyta</taxon>
        <taxon>Embryophyta</taxon>
        <taxon>Tracheophyta</taxon>
        <taxon>Spermatophyta</taxon>
        <taxon>Magnoliopsida</taxon>
        <taxon>eudicotyledons</taxon>
        <taxon>Gunneridae</taxon>
        <taxon>Pentapetalae</taxon>
        <taxon>asterids</taxon>
        <taxon>campanulids</taxon>
        <taxon>Asterales</taxon>
        <taxon>Asteraceae</taxon>
        <taxon>Asteroideae</taxon>
        <taxon>Anthemideae</taxon>
        <taxon>Anthemidinae</taxon>
        <taxon>Tanacetum</taxon>
    </lineage>
</organism>
<comment type="caution">
    <text evidence="1">The sequence shown here is derived from an EMBL/GenBank/DDBJ whole genome shotgun (WGS) entry which is preliminary data.</text>
</comment>
<reference evidence="1" key="1">
    <citation type="journal article" date="2022" name="Int. J. Mol. Sci.">
        <title>Draft Genome of Tanacetum Coccineum: Genomic Comparison of Closely Related Tanacetum-Family Plants.</title>
        <authorList>
            <person name="Yamashiro T."/>
            <person name="Shiraishi A."/>
            <person name="Nakayama K."/>
            <person name="Satake H."/>
        </authorList>
    </citation>
    <scope>NUCLEOTIDE SEQUENCE</scope>
</reference>
<dbReference type="Proteomes" id="UP001151760">
    <property type="component" value="Unassembled WGS sequence"/>
</dbReference>
<reference evidence="1" key="2">
    <citation type="submission" date="2022-01" db="EMBL/GenBank/DDBJ databases">
        <authorList>
            <person name="Yamashiro T."/>
            <person name="Shiraishi A."/>
            <person name="Satake H."/>
            <person name="Nakayama K."/>
        </authorList>
    </citation>
    <scope>NUCLEOTIDE SEQUENCE</scope>
</reference>
<dbReference type="EMBL" id="BQNB010012706">
    <property type="protein sequence ID" value="GJT06895.1"/>
    <property type="molecule type" value="Genomic_DNA"/>
</dbReference>
<evidence type="ECO:0000313" key="1">
    <source>
        <dbReference type="EMBL" id="GJT06895.1"/>
    </source>
</evidence>
<dbReference type="PANTHER" id="PTHR34676:SF8">
    <property type="entry name" value="TRANSMEMBRANE PROTEIN"/>
    <property type="match status" value="1"/>
</dbReference>
<protein>
    <recommendedName>
        <fullName evidence="3">DUF4219 domain-containing protein/UBN2 domain-containing protein</fullName>
    </recommendedName>
</protein>
<sequence length="337" mass="38988">MSKDLSSRENKVKGLFYAKTTFHNHGFRFWKARFETYVKSKDIDLWKVIQNGDFYFEVEDSKMKLMKETLRELLKDEQKKQLGKNNKAKMTLYNALPRKEYERVFMCKTAKEVWHTLIITHQGNSQVKNCKIDLLTQEYEKFSISNEETIDSGFTRFNAIITSLKSLDPDYSSKNHVRKFLRALPLKWRAKVTAIEEAKDLTTLPLDELIGNLKVYETILGIDGVASKPIKDKIMPIALKSNITRGQTSSDSISQDKCDKDEEINLMAKNFRKLLRKGVKKHDKFDICKEKTKGGSSKRERGCYNYGDKNNFINDCPKSKRNKAFIGGAWSDSEDGN</sequence>
<evidence type="ECO:0000313" key="2">
    <source>
        <dbReference type="Proteomes" id="UP001151760"/>
    </source>
</evidence>
<accession>A0ABQ5AW55</accession>